<keyword evidence="5" id="KW-0560">Oxidoreductase</keyword>
<dbReference type="InterPro" id="IPR006076">
    <property type="entry name" value="FAD-dep_OxRdtase"/>
</dbReference>
<accession>A0ABW3BP20</accession>
<gene>
    <name evidence="7" type="ORF">ACFQZU_23840</name>
</gene>
<evidence type="ECO:0000256" key="3">
    <source>
        <dbReference type="ARBA" id="ARBA00022630"/>
    </source>
</evidence>
<dbReference type="Pfam" id="PF01266">
    <property type="entry name" value="DAO"/>
    <property type="match status" value="1"/>
</dbReference>
<feature type="non-terminal residue" evidence="7">
    <location>
        <position position="1"/>
    </location>
</feature>
<keyword evidence="4" id="KW-0274">FAD</keyword>
<dbReference type="EMBL" id="JBHTHR010001560">
    <property type="protein sequence ID" value="MFD0804328.1"/>
    <property type="molecule type" value="Genomic_DNA"/>
</dbReference>
<dbReference type="Gene3D" id="3.30.9.10">
    <property type="entry name" value="D-Amino Acid Oxidase, subunit A, domain 2"/>
    <property type="match status" value="1"/>
</dbReference>
<organism evidence="7 8">
    <name type="scientific">Streptomonospora algeriensis</name>
    <dbReference type="NCBI Taxonomy" id="995084"/>
    <lineage>
        <taxon>Bacteria</taxon>
        <taxon>Bacillati</taxon>
        <taxon>Actinomycetota</taxon>
        <taxon>Actinomycetes</taxon>
        <taxon>Streptosporangiales</taxon>
        <taxon>Nocardiopsidaceae</taxon>
        <taxon>Streptomonospora</taxon>
    </lineage>
</organism>
<dbReference type="PANTHER" id="PTHR11985">
    <property type="entry name" value="GLYCEROL-3-PHOSPHATE DEHYDROGENASE"/>
    <property type="match status" value="1"/>
</dbReference>
<dbReference type="InterPro" id="IPR036188">
    <property type="entry name" value="FAD/NAD-bd_sf"/>
</dbReference>
<comment type="cofactor">
    <cofactor evidence="1">
        <name>FAD</name>
        <dbReference type="ChEBI" id="CHEBI:57692"/>
    </cofactor>
</comment>
<evidence type="ECO:0000256" key="5">
    <source>
        <dbReference type="ARBA" id="ARBA00023002"/>
    </source>
</evidence>
<dbReference type="Proteomes" id="UP001596956">
    <property type="component" value="Unassembled WGS sequence"/>
</dbReference>
<dbReference type="InterPro" id="IPR000447">
    <property type="entry name" value="G3P_DH_FAD-dep"/>
</dbReference>
<comment type="similarity">
    <text evidence="2">Belongs to the FAD-dependent glycerol-3-phosphate dehydrogenase family.</text>
</comment>
<evidence type="ECO:0000256" key="2">
    <source>
        <dbReference type="ARBA" id="ARBA00007330"/>
    </source>
</evidence>
<name>A0ABW3BP20_9ACTN</name>
<evidence type="ECO:0000256" key="1">
    <source>
        <dbReference type="ARBA" id="ARBA00001974"/>
    </source>
</evidence>
<keyword evidence="3" id="KW-0285">Flavoprotein</keyword>
<dbReference type="PANTHER" id="PTHR11985:SF35">
    <property type="entry name" value="ANAEROBIC GLYCEROL-3-PHOSPHATE DEHYDROGENASE SUBUNIT A"/>
    <property type="match status" value="1"/>
</dbReference>
<evidence type="ECO:0000313" key="8">
    <source>
        <dbReference type="Proteomes" id="UP001596956"/>
    </source>
</evidence>
<keyword evidence="8" id="KW-1185">Reference proteome</keyword>
<reference evidence="8" key="1">
    <citation type="journal article" date="2019" name="Int. J. Syst. Evol. Microbiol.">
        <title>The Global Catalogue of Microorganisms (GCM) 10K type strain sequencing project: providing services to taxonomists for standard genome sequencing and annotation.</title>
        <authorList>
            <consortium name="The Broad Institute Genomics Platform"/>
            <consortium name="The Broad Institute Genome Sequencing Center for Infectious Disease"/>
            <person name="Wu L."/>
            <person name="Ma J."/>
        </authorList>
    </citation>
    <scope>NUCLEOTIDE SEQUENCE [LARGE SCALE GENOMIC DNA]</scope>
    <source>
        <strain evidence="8">CCUG 63369</strain>
    </source>
</reference>
<feature type="domain" description="FAD dependent oxidoreductase" evidence="6">
    <location>
        <begin position="2"/>
        <end position="193"/>
    </location>
</feature>
<evidence type="ECO:0000259" key="6">
    <source>
        <dbReference type="Pfam" id="PF01266"/>
    </source>
</evidence>
<sequence>LDLAPGLRSEGLRGGQLSFDGQLVDDARFVVGLARTAAAHGASVLTRCAAEELHGDRAVVRDRITGSALQLRPRVTVNATGVWAQELVPQVKLLPSRGTHLVLDERVFGGLRSALTIPVPGDASRFTLVLPQQDGRVYVGLTDEPLQGPTPDVPPVPEHDVDFLLGVLGSVLAEPPGRGDVAGAYAGLRPLLDAG</sequence>
<dbReference type="SUPFAM" id="SSF51905">
    <property type="entry name" value="FAD/NAD(P)-binding domain"/>
    <property type="match status" value="1"/>
</dbReference>
<comment type="caution">
    <text evidence="7">The sequence shown here is derived from an EMBL/GenBank/DDBJ whole genome shotgun (WGS) entry which is preliminary data.</text>
</comment>
<dbReference type="Gene3D" id="3.50.50.60">
    <property type="entry name" value="FAD/NAD(P)-binding domain"/>
    <property type="match status" value="1"/>
</dbReference>
<feature type="non-terminal residue" evidence="7">
    <location>
        <position position="195"/>
    </location>
</feature>
<proteinExistence type="inferred from homology"/>
<evidence type="ECO:0000256" key="4">
    <source>
        <dbReference type="ARBA" id="ARBA00022827"/>
    </source>
</evidence>
<protein>
    <submittedName>
        <fullName evidence="7">FAD-dependent oxidoreductase</fullName>
    </submittedName>
</protein>
<evidence type="ECO:0000313" key="7">
    <source>
        <dbReference type="EMBL" id="MFD0804328.1"/>
    </source>
</evidence>